<dbReference type="EC" id="6.1.1.20" evidence="2"/>
<dbReference type="InterPro" id="IPR036690">
    <property type="entry name" value="Fdx_antiC-bd_sf"/>
</dbReference>
<dbReference type="InterPro" id="IPR005147">
    <property type="entry name" value="tRNA_synthase_B5-dom"/>
</dbReference>
<keyword evidence="9" id="KW-0030">Aminoacyl-tRNA synthetase</keyword>
<dbReference type="GO" id="GO:0006432">
    <property type="term" value="P:phenylalanyl-tRNA aminoacylation"/>
    <property type="evidence" value="ECO:0007669"/>
    <property type="project" value="InterPro"/>
</dbReference>
<dbReference type="PROSITE" id="PS51483">
    <property type="entry name" value="B5"/>
    <property type="match status" value="1"/>
</dbReference>
<dbReference type="Pfam" id="PF17759">
    <property type="entry name" value="tRNA_synthFbeta"/>
    <property type="match status" value="1"/>
</dbReference>
<dbReference type="InterPro" id="IPR005121">
    <property type="entry name" value="Fdx_antiC-bd"/>
</dbReference>
<dbReference type="Gene3D" id="3.50.40.10">
    <property type="entry name" value="Phenylalanyl-trna Synthetase, Chain B, domain 3"/>
    <property type="match status" value="1"/>
</dbReference>
<evidence type="ECO:0000259" key="10">
    <source>
        <dbReference type="PROSITE" id="PS51447"/>
    </source>
</evidence>
<dbReference type="InterPro" id="IPR005146">
    <property type="entry name" value="B3/B4_tRNA-bd"/>
</dbReference>
<name>A0A1F6X6V9_9BACT</name>
<dbReference type="Pfam" id="PF03483">
    <property type="entry name" value="B3_4"/>
    <property type="match status" value="1"/>
</dbReference>
<dbReference type="PANTHER" id="PTHR10947">
    <property type="entry name" value="PHENYLALANYL-TRNA SYNTHETASE BETA CHAIN AND LEUCINE-RICH REPEAT-CONTAINING PROTEIN 47"/>
    <property type="match status" value="1"/>
</dbReference>
<dbReference type="InterPro" id="IPR045864">
    <property type="entry name" value="aa-tRNA-synth_II/BPL/LPL"/>
</dbReference>
<evidence type="ECO:0000256" key="5">
    <source>
        <dbReference type="ARBA" id="ARBA00022741"/>
    </source>
</evidence>
<keyword evidence="4" id="KW-0479">Metal-binding</keyword>
<dbReference type="SUPFAM" id="SSF54991">
    <property type="entry name" value="Anticodon-binding domain of PheRS"/>
    <property type="match status" value="1"/>
</dbReference>
<protein>
    <recommendedName>
        <fullName evidence="2">phenylalanine--tRNA ligase</fullName>
        <ecNumber evidence="2">6.1.1.20</ecNumber>
    </recommendedName>
</protein>
<evidence type="ECO:0000256" key="7">
    <source>
        <dbReference type="ARBA" id="ARBA00022842"/>
    </source>
</evidence>
<dbReference type="GO" id="GO:0005524">
    <property type="term" value="F:ATP binding"/>
    <property type="evidence" value="ECO:0007669"/>
    <property type="project" value="UniProtKB-KW"/>
</dbReference>
<keyword evidence="8" id="KW-0648">Protein biosynthesis</keyword>
<evidence type="ECO:0000256" key="8">
    <source>
        <dbReference type="ARBA" id="ARBA00022917"/>
    </source>
</evidence>
<dbReference type="Gene3D" id="3.30.56.10">
    <property type="match status" value="2"/>
</dbReference>
<keyword evidence="7" id="KW-0460">Magnesium</keyword>
<accession>A0A1F6X6V9</accession>
<evidence type="ECO:0000256" key="2">
    <source>
        <dbReference type="ARBA" id="ARBA00012814"/>
    </source>
</evidence>
<dbReference type="InterPro" id="IPR041616">
    <property type="entry name" value="PheRS_beta_core"/>
</dbReference>
<keyword evidence="3" id="KW-0436">Ligase</keyword>
<dbReference type="SMART" id="SM00896">
    <property type="entry name" value="FDX-ACB"/>
    <property type="match status" value="1"/>
</dbReference>
<feature type="domain" description="FDX-ACB" evidence="10">
    <location>
        <begin position="516"/>
        <end position="613"/>
    </location>
</feature>
<dbReference type="GO" id="GO:0004826">
    <property type="term" value="F:phenylalanine-tRNA ligase activity"/>
    <property type="evidence" value="ECO:0007669"/>
    <property type="project" value="UniProtKB-EC"/>
</dbReference>
<evidence type="ECO:0000256" key="1">
    <source>
        <dbReference type="ARBA" id="ARBA00001946"/>
    </source>
</evidence>
<evidence type="ECO:0000259" key="11">
    <source>
        <dbReference type="PROSITE" id="PS51483"/>
    </source>
</evidence>
<sequence>MKISYDWLKWYIPEAPKAEKLANVLTYHVCEVESFEKRGDDTVFDINILPNRAHDLLSHQGIAREIASLLDIKFIDPTPKYKIPESQPTTLIKEIKSSKCRRYMGRVIRNIKVGPSPEWVVKHLESIGQRSINNIVDATNIVMYDSGQPAHVFDLKKVKDLKLQVRDAKEGEKITLLNGEEKTFKSSMMIIADYEGNVLDIAGIKGGKYAELTSETTDIILEIANFDPVSVRKTAQALNIFTDARKRFENDLSPELGPYAMRELSALILEMCPGASFEDVVDVYPEKQAERKLTFSAERISEILGLDVSRKEIENILKRYNIEYKNVEGKFKIVVPPLRFDLNTEEDMAEEVGRILGYDKVKSKIPKINFKPRANEIYKKITWIRNKLLEEGYSEVMTYTFSNQGETEVLESASDKKFLRINLTDGLKESLKLNKINSPLLGLKEIKIFEIGTIFLKNKEEVRVAYNEKEKIVEMSLDEFCKSASPDTFSRVLGKNPQTSSKKHAGLAQERFSMWSLFPFIARDVAVWVPESVESSKVQKVIKEHTGKLVILEPELFDEFKNPASSAGGDGKVSYAFRIVFQSMDRTLTDTEVNEIINKINKKIEENKNWQVR</sequence>
<dbReference type="AlphaFoldDB" id="A0A1F6X6V9"/>
<dbReference type="InterPro" id="IPR045060">
    <property type="entry name" value="Phe-tRNA-ligase_IIc_bsu"/>
</dbReference>
<dbReference type="SUPFAM" id="SSF56037">
    <property type="entry name" value="PheT/TilS domain"/>
    <property type="match status" value="1"/>
</dbReference>
<dbReference type="PANTHER" id="PTHR10947:SF0">
    <property type="entry name" value="PHENYLALANINE--TRNA LIGASE BETA SUBUNIT"/>
    <property type="match status" value="1"/>
</dbReference>
<feature type="domain" description="B5" evidence="11">
    <location>
        <begin position="288"/>
        <end position="363"/>
    </location>
</feature>
<proteinExistence type="predicted"/>
<evidence type="ECO:0000256" key="9">
    <source>
        <dbReference type="ARBA" id="ARBA00023146"/>
    </source>
</evidence>
<dbReference type="InterPro" id="IPR020825">
    <property type="entry name" value="Phe-tRNA_synthase-like_B3/B4"/>
</dbReference>
<comment type="cofactor">
    <cofactor evidence="1">
        <name>Mg(2+)</name>
        <dbReference type="ChEBI" id="CHEBI:18420"/>
    </cofactor>
</comment>
<dbReference type="SUPFAM" id="SSF55681">
    <property type="entry name" value="Class II aaRS and biotin synthetases"/>
    <property type="match status" value="1"/>
</dbReference>
<gene>
    <name evidence="12" type="ORF">A2911_02655</name>
</gene>
<dbReference type="SMART" id="SM00874">
    <property type="entry name" value="B5"/>
    <property type="match status" value="1"/>
</dbReference>
<dbReference type="Proteomes" id="UP000176814">
    <property type="component" value="Unassembled WGS sequence"/>
</dbReference>
<dbReference type="Pfam" id="PF03147">
    <property type="entry name" value="FDX-ACB"/>
    <property type="match status" value="1"/>
</dbReference>
<evidence type="ECO:0000256" key="6">
    <source>
        <dbReference type="ARBA" id="ARBA00022840"/>
    </source>
</evidence>
<comment type="caution">
    <text evidence="12">The sequence shown here is derived from an EMBL/GenBank/DDBJ whole genome shotgun (WGS) entry which is preliminary data.</text>
</comment>
<dbReference type="SUPFAM" id="SSF46955">
    <property type="entry name" value="Putative DNA-binding domain"/>
    <property type="match status" value="2"/>
</dbReference>
<evidence type="ECO:0000256" key="3">
    <source>
        <dbReference type="ARBA" id="ARBA00022598"/>
    </source>
</evidence>
<dbReference type="Gene3D" id="3.30.70.380">
    <property type="entry name" value="Ferrodoxin-fold anticodon-binding domain"/>
    <property type="match status" value="1"/>
</dbReference>
<evidence type="ECO:0000313" key="13">
    <source>
        <dbReference type="Proteomes" id="UP000176814"/>
    </source>
</evidence>
<evidence type="ECO:0000256" key="4">
    <source>
        <dbReference type="ARBA" id="ARBA00022723"/>
    </source>
</evidence>
<dbReference type="GO" id="GO:0000287">
    <property type="term" value="F:magnesium ion binding"/>
    <property type="evidence" value="ECO:0007669"/>
    <property type="project" value="InterPro"/>
</dbReference>
<evidence type="ECO:0000313" key="12">
    <source>
        <dbReference type="EMBL" id="OGI89678.1"/>
    </source>
</evidence>
<dbReference type="InterPro" id="IPR009061">
    <property type="entry name" value="DNA-bd_dom_put_sf"/>
</dbReference>
<dbReference type="GO" id="GO:0003723">
    <property type="term" value="F:RNA binding"/>
    <property type="evidence" value="ECO:0007669"/>
    <property type="project" value="InterPro"/>
</dbReference>
<dbReference type="GO" id="GO:0009328">
    <property type="term" value="C:phenylalanine-tRNA ligase complex"/>
    <property type="evidence" value="ECO:0007669"/>
    <property type="project" value="TreeGrafter"/>
</dbReference>
<dbReference type="Pfam" id="PF03484">
    <property type="entry name" value="B5"/>
    <property type="match status" value="1"/>
</dbReference>
<keyword evidence="6" id="KW-0067">ATP-binding</keyword>
<dbReference type="EMBL" id="MFUW01000027">
    <property type="protein sequence ID" value="OGI89678.1"/>
    <property type="molecule type" value="Genomic_DNA"/>
</dbReference>
<dbReference type="SMART" id="SM00873">
    <property type="entry name" value="B3_4"/>
    <property type="match status" value="1"/>
</dbReference>
<organism evidence="12 13">
    <name type="scientific">Candidatus Nomurabacteria bacterium RIFCSPLOWO2_01_FULL_40_15</name>
    <dbReference type="NCBI Taxonomy" id="1801772"/>
    <lineage>
        <taxon>Bacteria</taxon>
        <taxon>Candidatus Nomuraibacteriota</taxon>
    </lineage>
</organism>
<dbReference type="PROSITE" id="PS51447">
    <property type="entry name" value="FDX_ACB"/>
    <property type="match status" value="1"/>
</dbReference>
<dbReference type="Gene3D" id="3.30.930.10">
    <property type="entry name" value="Bira Bifunctional Protein, Domain 2"/>
    <property type="match status" value="1"/>
</dbReference>
<reference evidence="12 13" key="1">
    <citation type="journal article" date="2016" name="Nat. Commun.">
        <title>Thousands of microbial genomes shed light on interconnected biogeochemical processes in an aquifer system.</title>
        <authorList>
            <person name="Anantharaman K."/>
            <person name="Brown C.T."/>
            <person name="Hug L.A."/>
            <person name="Sharon I."/>
            <person name="Castelle C.J."/>
            <person name="Probst A.J."/>
            <person name="Thomas B.C."/>
            <person name="Singh A."/>
            <person name="Wilkins M.J."/>
            <person name="Karaoz U."/>
            <person name="Brodie E.L."/>
            <person name="Williams K.H."/>
            <person name="Hubbard S.S."/>
            <person name="Banfield J.F."/>
        </authorList>
    </citation>
    <scope>NUCLEOTIDE SEQUENCE [LARGE SCALE GENOMIC DNA]</scope>
</reference>
<keyword evidence="5" id="KW-0547">Nucleotide-binding</keyword>